<evidence type="ECO:0000313" key="5">
    <source>
        <dbReference type="Proteomes" id="UP000322917"/>
    </source>
</evidence>
<dbReference type="Gene3D" id="1.10.287.950">
    <property type="entry name" value="Methyl-accepting chemotaxis protein"/>
    <property type="match status" value="1"/>
</dbReference>
<dbReference type="EMBL" id="FQZD01000029">
    <property type="protein sequence ID" value="SHJ62185.1"/>
    <property type="molecule type" value="Genomic_DNA"/>
</dbReference>
<dbReference type="Pfam" id="PF00015">
    <property type="entry name" value="MCPsignal"/>
    <property type="match status" value="1"/>
</dbReference>
<dbReference type="GO" id="GO:0007165">
    <property type="term" value="P:signal transduction"/>
    <property type="evidence" value="ECO:0007669"/>
    <property type="project" value="UniProtKB-KW"/>
</dbReference>
<dbReference type="InterPro" id="IPR004089">
    <property type="entry name" value="MCPsignal_dom"/>
</dbReference>
<dbReference type="PROSITE" id="PS50111">
    <property type="entry name" value="CHEMOTAXIS_TRANSDUC_2"/>
    <property type="match status" value="1"/>
</dbReference>
<name>A0A1M6KT45_9FIRM</name>
<protein>
    <submittedName>
        <fullName evidence="4">Methyl-accepting chemotaxis protein (MCP) signalling domain-containing protein</fullName>
    </submittedName>
</protein>
<proteinExistence type="predicted"/>
<organism evidence="4 5">
    <name type="scientific">Propionispora hippei DSM 15287</name>
    <dbReference type="NCBI Taxonomy" id="1123003"/>
    <lineage>
        <taxon>Bacteria</taxon>
        <taxon>Bacillati</taxon>
        <taxon>Bacillota</taxon>
        <taxon>Negativicutes</taxon>
        <taxon>Selenomonadales</taxon>
        <taxon>Sporomusaceae</taxon>
        <taxon>Propionispora</taxon>
    </lineage>
</organism>
<keyword evidence="1 2" id="KW-0807">Transducer</keyword>
<evidence type="ECO:0000256" key="1">
    <source>
        <dbReference type="ARBA" id="ARBA00023224"/>
    </source>
</evidence>
<dbReference type="GO" id="GO:0016020">
    <property type="term" value="C:membrane"/>
    <property type="evidence" value="ECO:0007669"/>
    <property type="project" value="InterPro"/>
</dbReference>
<evidence type="ECO:0000259" key="3">
    <source>
        <dbReference type="PROSITE" id="PS50111"/>
    </source>
</evidence>
<dbReference type="PANTHER" id="PTHR32089:SF112">
    <property type="entry name" value="LYSOZYME-LIKE PROTEIN-RELATED"/>
    <property type="match status" value="1"/>
</dbReference>
<keyword evidence="5" id="KW-1185">Reference proteome</keyword>
<dbReference type="RefSeq" id="WP_188128353.1">
    <property type="nucleotide sequence ID" value="NZ_FQZD01000029.1"/>
</dbReference>
<dbReference type="SUPFAM" id="SSF58104">
    <property type="entry name" value="Methyl-accepting chemotaxis protein (MCP) signaling domain"/>
    <property type="match status" value="1"/>
</dbReference>
<dbReference type="SMART" id="SM00283">
    <property type="entry name" value="MA"/>
    <property type="match status" value="1"/>
</dbReference>
<evidence type="ECO:0000313" key="4">
    <source>
        <dbReference type="EMBL" id="SHJ62185.1"/>
    </source>
</evidence>
<accession>A0A1M6KT45</accession>
<evidence type="ECO:0000256" key="2">
    <source>
        <dbReference type="PROSITE-ProRule" id="PRU00284"/>
    </source>
</evidence>
<gene>
    <name evidence="4" type="ORF">SAMN02745170_02946</name>
</gene>
<dbReference type="Proteomes" id="UP000322917">
    <property type="component" value="Unassembled WGS sequence"/>
</dbReference>
<dbReference type="AlphaFoldDB" id="A0A1M6KT45"/>
<sequence length="271" mass="28764">MTLLDSTIHSAEVTKKLMPLDCCIMITDPSGLIVKFVPAQTFDMGVREGDYAVRGGTVDECIRTRSSIHKSLPQELYGVPIKATCEPLFEDGKFIGAYAIGLSLETQAALQQTAQTIAATSEEITATTEELAATATELARDLEKLKQSSKLVAEHVGKTEEILSFVSEVAVSSNLLGLNAAIEAARAGDAGRGFAVVASEIRKMADNSARSVTEIKKIINAIKSETEVITMGIIESTAIGERQATASNEIASAMQQLASSATNVENIAQII</sequence>
<feature type="domain" description="Methyl-accepting transducer" evidence="3">
    <location>
        <begin position="110"/>
        <end position="271"/>
    </location>
</feature>
<reference evidence="4 5" key="1">
    <citation type="submission" date="2016-11" db="EMBL/GenBank/DDBJ databases">
        <authorList>
            <person name="Varghese N."/>
            <person name="Submissions S."/>
        </authorList>
    </citation>
    <scope>NUCLEOTIDE SEQUENCE [LARGE SCALE GENOMIC DNA]</scope>
    <source>
        <strain evidence="4 5">DSM 15287</strain>
    </source>
</reference>
<dbReference type="PANTHER" id="PTHR32089">
    <property type="entry name" value="METHYL-ACCEPTING CHEMOTAXIS PROTEIN MCPB"/>
    <property type="match status" value="1"/>
</dbReference>